<dbReference type="PANTHER" id="PTHR39184">
    <property type="match status" value="1"/>
</dbReference>
<dbReference type="InterPro" id="IPR035413">
    <property type="entry name" value="Terminase_L_C"/>
</dbReference>
<dbReference type="Gene3D" id="3.30.420.280">
    <property type="match status" value="1"/>
</dbReference>
<feature type="domain" description="Phage terminase large subunit C-terminal" evidence="1">
    <location>
        <begin position="124"/>
        <end position="263"/>
    </location>
</feature>
<name>X0SRF2_9ZZZZ</name>
<dbReference type="InterPro" id="IPR052380">
    <property type="entry name" value="Viral_DNA_packaging_terminase"/>
</dbReference>
<dbReference type="Pfam" id="PF17288">
    <property type="entry name" value="Terminase_3C"/>
    <property type="match status" value="1"/>
</dbReference>
<dbReference type="AlphaFoldDB" id="X0SRF2"/>
<comment type="caution">
    <text evidence="2">The sequence shown here is derived from an EMBL/GenBank/DDBJ whole genome shotgun (WGS) entry which is preliminary data.</text>
</comment>
<sequence length="268" mass="31130">LLLNPTTAEHWIYKKFFQEKNVKAGSNTIVDNVCYIHTSYLDVDKKHHTRENWQLYEKGRKAYESFNLLTEQEKENCSQEIKRLHKWYEVVVLGGWLEKQEGTILNNWQEGEFDDSLPYIFGQDYGFDDPTTLVKVAIDKKKKLLYLDECFYLSGLDEGKIFEMNHKICKQNLIVGDSASKQLINSLRNKKGPDSKGINLIGAVKKAGSVLSGIIKLQEYTLIVTKRSVNLKNELNNYVWLDRKSDTPIDDFNHLIDPIRYALGYLDR</sequence>
<protein>
    <recommendedName>
        <fullName evidence="1">Phage terminase large subunit C-terminal domain-containing protein</fullName>
    </recommendedName>
</protein>
<evidence type="ECO:0000259" key="1">
    <source>
        <dbReference type="Pfam" id="PF17288"/>
    </source>
</evidence>
<feature type="non-terminal residue" evidence="2">
    <location>
        <position position="1"/>
    </location>
</feature>
<evidence type="ECO:0000313" key="2">
    <source>
        <dbReference type="EMBL" id="GAF78447.1"/>
    </source>
</evidence>
<organism evidence="2">
    <name type="scientific">marine sediment metagenome</name>
    <dbReference type="NCBI Taxonomy" id="412755"/>
    <lineage>
        <taxon>unclassified sequences</taxon>
        <taxon>metagenomes</taxon>
        <taxon>ecological metagenomes</taxon>
    </lineage>
</organism>
<gene>
    <name evidence="2" type="ORF">S01H1_11322</name>
</gene>
<dbReference type="PANTHER" id="PTHR39184:SF1">
    <property type="entry name" value="PBSX PHAGE TERMINASE LARGE SUBUNIT"/>
    <property type="match status" value="1"/>
</dbReference>
<accession>X0SRF2</accession>
<dbReference type="EMBL" id="BARS01005771">
    <property type="protein sequence ID" value="GAF78447.1"/>
    <property type="molecule type" value="Genomic_DNA"/>
</dbReference>
<reference evidence="2" key="1">
    <citation type="journal article" date="2014" name="Front. Microbiol.">
        <title>High frequency of phylogenetically diverse reductive dehalogenase-homologous genes in deep subseafloor sedimentary metagenomes.</title>
        <authorList>
            <person name="Kawai M."/>
            <person name="Futagami T."/>
            <person name="Toyoda A."/>
            <person name="Takaki Y."/>
            <person name="Nishi S."/>
            <person name="Hori S."/>
            <person name="Arai W."/>
            <person name="Tsubouchi T."/>
            <person name="Morono Y."/>
            <person name="Uchiyama I."/>
            <person name="Ito T."/>
            <person name="Fujiyama A."/>
            <person name="Inagaki F."/>
            <person name="Takami H."/>
        </authorList>
    </citation>
    <scope>NUCLEOTIDE SEQUENCE</scope>
    <source>
        <strain evidence="2">Expedition CK06-06</strain>
    </source>
</reference>
<proteinExistence type="predicted"/>